<comment type="caution">
    <text evidence="1">The sequence shown here is derived from an EMBL/GenBank/DDBJ whole genome shotgun (WGS) entry which is preliminary data.</text>
</comment>
<reference evidence="1" key="1">
    <citation type="journal article" date="2022" name="bioRxiv">
        <title>Sequencing and chromosome-scale assembly of the giantPleurodeles waltlgenome.</title>
        <authorList>
            <person name="Brown T."/>
            <person name="Elewa A."/>
            <person name="Iarovenko S."/>
            <person name="Subramanian E."/>
            <person name="Araus A.J."/>
            <person name="Petzold A."/>
            <person name="Susuki M."/>
            <person name="Suzuki K.-i.T."/>
            <person name="Hayashi T."/>
            <person name="Toyoda A."/>
            <person name="Oliveira C."/>
            <person name="Osipova E."/>
            <person name="Leigh N.D."/>
            <person name="Simon A."/>
            <person name="Yun M.H."/>
        </authorList>
    </citation>
    <scope>NUCLEOTIDE SEQUENCE</scope>
    <source>
        <strain evidence="1">20211129_DDA</strain>
        <tissue evidence="1">Liver</tissue>
    </source>
</reference>
<organism evidence="1 2">
    <name type="scientific">Pleurodeles waltl</name>
    <name type="common">Iberian ribbed newt</name>
    <dbReference type="NCBI Taxonomy" id="8319"/>
    <lineage>
        <taxon>Eukaryota</taxon>
        <taxon>Metazoa</taxon>
        <taxon>Chordata</taxon>
        <taxon>Craniata</taxon>
        <taxon>Vertebrata</taxon>
        <taxon>Euteleostomi</taxon>
        <taxon>Amphibia</taxon>
        <taxon>Batrachia</taxon>
        <taxon>Caudata</taxon>
        <taxon>Salamandroidea</taxon>
        <taxon>Salamandridae</taxon>
        <taxon>Pleurodelinae</taxon>
        <taxon>Pleurodeles</taxon>
    </lineage>
</organism>
<keyword evidence="2" id="KW-1185">Reference proteome</keyword>
<dbReference type="Proteomes" id="UP001066276">
    <property type="component" value="Chromosome 6"/>
</dbReference>
<gene>
    <name evidence="1" type="ORF">NDU88_003184</name>
</gene>
<sequence length="83" mass="9652">MPLRPDLIQRERQERLWAPRGEVHAVVGGLPVRRQHSPRLRSTLCALTLPLLTSLPRRVLRRGGRRFETGAWCAHRNRAKGWQ</sequence>
<protein>
    <submittedName>
        <fullName evidence="1">Uncharacterized protein</fullName>
    </submittedName>
</protein>
<dbReference type="EMBL" id="JANPWB010000010">
    <property type="protein sequence ID" value="KAJ1136770.1"/>
    <property type="molecule type" value="Genomic_DNA"/>
</dbReference>
<accession>A0AAV7Q9B3</accession>
<evidence type="ECO:0000313" key="2">
    <source>
        <dbReference type="Proteomes" id="UP001066276"/>
    </source>
</evidence>
<name>A0AAV7Q9B3_PLEWA</name>
<evidence type="ECO:0000313" key="1">
    <source>
        <dbReference type="EMBL" id="KAJ1136770.1"/>
    </source>
</evidence>
<dbReference type="AlphaFoldDB" id="A0AAV7Q9B3"/>
<proteinExistence type="predicted"/>